<feature type="binding site" evidence="9 13">
    <location>
        <position position="68"/>
    </location>
    <ligand>
        <name>Mn(2+)</name>
        <dbReference type="ChEBI" id="CHEBI:29035"/>
        <label>2</label>
    </ligand>
</feature>
<keyword evidence="8 9" id="KW-0413">Isomerase</keyword>
<gene>
    <name evidence="9" type="primary">gpmI</name>
    <name evidence="16" type="ORF">JIN84_21150</name>
</gene>
<feature type="binding site" evidence="9 12">
    <location>
        <position position="194"/>
    </location>
    <ligand>
        <name>substrate</name>
    </ligand>
</feature>
<evidence type="ECO:0000256" key="5">
    <source>
        <dbReference type="ARBA" id="ARBA00022723"/>
    </source>
</evidence>
<dbReference type="GO" id="GO:0006007">
    <property type="term" value="P:glucose catabolic process"/>
    <property type="evidence" value="ECO:0007669"/>
    <property type="project" value="InterPro"/>
</dbReference>
<evidence type="ECO:0000256" key="9">
    <source>
        <dbReference type="HAMAP-Rule" id="MF_01038"/>
    </source>
</evidence>
<name>A0A934R709_9BACT</name>
<feature type="binding site" evidence="9 12">
    <location>
        <begin position="262"/>
        <end position="265"/>
    </location>
    <ligand>
        <name>substrate</name>
    </ligand>
</feature>
<feature type="binding site" evidence="9 13">
    <location>
        <position position="405"/>
    </location>
    <ligand>
        <name>Mn(2+)</name>
        <dbReference type="ChEBI" id="CHEBI:29035"/>
        <label>1</label>
    </ligand>
</feature>
<dbReference type="GO" id="GO:0004619">
    <property type="term" value="F:phosphoglycerate mutase activity"/>
    <property type="evidence" value="ECO:0007669"/>
    <property type="project" value="UniProtKB-UniRule"/>
</dbReference>
<dbReference type="PIRSF" id="PIRSF001492">
    <property type="entry name" value="IPGAM"/>
    <property type="match status" value="1"/>
</dbReference>
<feature type="domain" description="Metalloenzyme" evidence="14">
    <location>
        <begin position="4"/>
        <end position="498"/>
    </location>
</feature>
<proteinExistence type="inferred from homology"/>
<evidence type="ECO:0000256" key="1">
    <source>
        <dbReference type="ARBA" id="ARBA00000370"/>
    </source>
</evidence>
<dbReference type="InterPro" id="IPR036646">
    <property type="entry name" value="PGAM_B_sf"/>
</dbReference>
<dbReference type="Gene3D" id="3.40.1450.10">
    <property type="entry name" value="BPG-independent phosphoglycerate mutase, domain B"/>
    <property type="match status" value="1"/>
</dbReference>
<dbReference type="InterPro" id="IPR006124">
    <property type="entry name" value="Metalloenzyme"/>
</dbReference>
<sequence>MAKKPVVLIIRDGWGVNPGGEETAKKDGNATLLAKTPFHEVMFAKYPKGFLSASGLDVGLPPGQMGNSEVGHLNLGAGRIVYQDLTRINKSIDEGTLGKNPVFVEALEKAKSSRLHLLGLVSDGGVHSHQDQLIAMVKLAKEAGVEDIFIHAITDGRDTSPTGGEGFVAKVEDEAAKSGARIATVIGRYFAMDRDKRWDRVKLAWDAIVLGKGEKREVLASEAIADYYRLDKTDEFMPPMIFTEADTQRVRDGDVVLFFNFRSDRARELSEAFLYPDFDGFDREVTPKIHFVTLTQYDEKYGCPEIFSAQTLDMVLGQTVANAGMTQMRIAETEKYPHVTYFFNGGEEVAYEGEDRVIIPSPKDVPTYDFKPEMSARQVTDTVVAKLKDYDMVILNFANPDMVGHTGVVEAAMKACETIDADVKEIAEETLRLGGKLLITADHGNCEFMRNADGSPNTAHTTNLVHLFYVAEDADQYTVADGILADVAPTLLDMLGLAQPKQMTGKSLLVRKTDQPVRKAVKSAAKQASVPTPVAKPAATLLEKKKSLVKKSKGSLKKWSR</sequence>
<dbReference type="EC" id="5.4.2.12" evidence="9 10"/>
<dbReference type="InterPro" id="IPR005995">
    <property type="entry name" value="Pgm_bpd_ind"/>
</dbReference>
<dbReference type="AlphaFoldDB" id="A0A934R709"/>
<dbReference type="FunFam" id="3.40.1450.10:FF:000002">
    <property type="entry name" value="2,3-bisphosphoglycerate-independent phosphoglycerate mutase"/>
    <property type="match status" value="1"/>
</dbReference>
<dbReference type="Gene3D" id="3.40.720.10">
    <property type="entry name" value="Alkaline Phosphatase, subunit A"/>
    <property type="match status" value="1"/>
</dbReference>
<evidence type="ECO:0000259" key="14">
    <source>
        <dbReference type="Pfam" id="PF01676"/>
    </source>
</evidence>
<comment type="cofactor">
    <cofactor evidence="9">
        <name>Mn(2+)</name>
        <dbReference type="ChEBI" id="CHEBI:29035"/>
    </cofactor>
    <text evidence="9">Binds 2 manganese ions per subunit.</text>
</comment>
<feature type="binding site" evidence="9 12">
    <location>
        <position position="188"/>
    </location>
    <ligand>
        <name>substrate</name>
    </ligand>
</feature>
<dbReference type="SUPFAM" id="SSF53649">
    <property type="entry name" value="Alkaline phosphatase-like"/>
    <property type="match status" value="1"/>
</dbReference>
<dbReference type="NCBIfam" id="TIGR01307">
    <property type="entry name" value="pgm_bpd_ind"/>
    <property type="match status" value="1"/>
</dbReference>
<keyword evidence="17" id="KW-1185">Reference proteome</keyword>
<dbReference type="GO" id="GO:0030145">
    <property type="term" value="F:manganese ion binding"/>
    <property type="evidence" value="ECO:0007669"/>
    <property type="project" value="UniProtKB-UniRule"/>
</dbReference>
<dbReference type="PANTHER" id="PTHR31637">
    <property type="entry name" value="2,3-BISPHOSPHOGLYCERATE-INDEPENDENT PHOSPHOGLYCERATE MUTASE"/>
    <property type="match status" value="1"/>
</dbReference>
<reference evidence="16" key="1">
    <citation type="submission" date="2021-01" db="EMBL/GenBank/DDBJ databases">
        <title>Modified the classification status of verrucomicrobia.</title>
        <authorList>
            <person name="Feng X."/>
        </authorList>
    </citation>
    <scope>NUCLEOTIDE SEQUENCE</scope>
    <source>
        <strain evidence="16">JCM 18052</strain>
    </source>
</reference>
<dbReference type="RefSeq" id="WP_200353095.1">
    <property type="nucleotide sequence ID" value="NZ_BAABHZ010000002.1"/>
</dbReference>
<dbReference type="EMBL" id="JAENIK010000013">
    <property type="protein sequence ID" value="MBK1818144.1"/>
    <property type="molecule type" value="Genomic_DNA"/>
</dbReference>
<feature type="binding site" evidence="9 13">
    <location>
        <position position="443"/>
    </location>
    <ligand>
        <name>Mn(2+)</name>
        <dbReference type="ChEBI" id="CHEBI:29035"/>
        <label>2</label>
    </ligand>
</feature>
<dbReference type="HAMAP" id="MF_01038">
    <property type="entry name" value="GpmI"/>
    <property type="match status" value="1"/>
</dbReference>
<dbReference type="GO" id="GO:0005829">
    <property type="term" value="C:cytosol"/>
    <property type="evidence" value="ECO:0007669"/>
    <property type="project" value="TreeGrafter"/>
</dbReference>
<feature type="binding site" evidence="9 12">
    <location>
        <position position="335"/>
    </location>
    <ligand>
        <name>substrate</name>
    </ligand>
</feature>
<accession>A0A934R709</accession>
<evidence type="ECO:0000256" key="13">
    <source>
        <dbReference type="PIRSR" id="PIRSR001492-3"/>
    </source>
</evidence>
<evidence type="ECO:0000256" key="10">
    <source>
        <dbReference type="NCBIfam" id="TIGR01307"/>
    </source>
</evidence>
<feature type="binding site" evidence="9 13">
    <location>
        <position position="460"/>
    </location>
    <ligand>
        <name>Mn(2+)</name>
        <dbReference type="ChEBI" id="CHEBI:29035"/>
        <label>1</label>
    </ligand>
</feature>
<evidence type="ECO:0000256" key="4">
    <source>
        <dbReference type="ARBA" id="ARBA00008819"/>
    </source>
</evidence>
<keyword evidence="7 9" id="KW-0464">Manganese</keyword>
<protein>
    <recommendedName>
        <fullName evidence="9 10">2,3-bisphosphoglycerate-independent phosphoglycerate mutase</fullName>
        <shortName evidence="9">BPG-independent PGAM</shortName>
        <shortName evidence="9">Phosphoglyceromutase</shortName>
        <shortName evidence="9">iPGM</shortName>
        <ecNumber evidence="9 10">5.4.2.12</ecNumber>
    </recommendedName>
</protein>
<dbReference type="GO" id="GO:0006096">
    <property type="term" value="P:glycolytic process"/>
    <property type="evidence" value="ECO:0007669"/>
    <property type="project" value="UniProtKB-UniRule"/>
</dbReference>
<comment type="pathway">
    <text evidence="3 9">Carbohydrate degradation; glycolysis; pyruvate from D-glyceraldehyde 3-phosphate: step 3/5.</text>
</comment>
<keyword evidence="5 9" id="KW-0479">Metal-binding</keyword>
<comment type="catalytic activity">
    <reaction evidence="1 9">
        <text>(2R)-2-phosphoglycerate = (2R)-3-phosphoglycerate</text>
        <dbReference type="Rhea" id="RHEA:15901"/>
        <dbReference type="ChEBI" id="CHEBI:58272"/>
        <dbReference type="ChEBI" id="CHEBI:58289"/>
        <dbReference type="EC" id="5.4.2.12"/>
    </reaction>
</comment>
<dbReference type="CDD" id="cd16010">
    <property type="entry name" value="iPGM"/>
    <property type="match status" value="1"/>
</dbReference>
<comment type="subunit">
    <text evidence="9">Monomer.</text>
</comment>
<comment type="caution">
    <text evidence="16">The sequence shown here is derived from an EMBL/GenBank/DDBJ whole genome shotgun (WGS) entry which is preliminary data.</text>
</comment>
<evidence type="ECO:0000256" key="3">
    <source>
        <dbReference type="ARBA" id="ARBA00004798"/>
    </source>
</evidence>
<comment type="similarity">
    <text evidence="4 9">Belongs to the BPG-independent phosphoglycerate mutase family.</text>
</comment>
<feature type="binding site" evidence="9 13">
    <location>
        <position position="12"/>
    </location>
    <ligand>
        <name>Mn(2+)</name>
        <dbReference type="ChEBI" id="CHEBI:29035"/>
        <label>2</label>
    </ligand>
</feature>
<organism evidence="16 17">
    <name type="scientific">Luteolibacter yonseiensis</name>
    <dbReference type="NCBI Taxonomy" id="1144680"/>
    <lineage>
        <taxon>Bacteria</taxon>
        <taxon>Pseudomonadati</taxon>
        <taxon>Verrucomicrobiota</taxon>
        <taxon>Verrucomicrobiia</taxon>
        <taxon>Verrucomicrobiales</taxon>
        <taxon>Verrucomicrobiaceae</taxon>
        <taxon>Luteolibacter</taxon>
    </lineage>
</organism>
<dbReference type="InterPro" id="IPR011258">
    <property type="entry name" value="BPG-indep_PGM_N"/>
</dbReference>
<keyword evidence="6 9" id="KW-0324">Glycolysis</keyword>
<dbReference type="PANTHER" id="PTHR31637:SF0">
    <property type="entry name" value="2,3-BISPHOSPHOGLYCERATE-INDEPENDENT PHOSPHOGLYCERATE MUTASE"/>
    <property type="match status" value="1"/>
</dbReference>
<evidence type="ECO:0000313" key="16">
    <source>
        <dbReference type="EMBL" id="MBK1818144.1"/>
    </source>
</evidence>
<feature type="binding site" evidence="9 12">
    <location>
        <position position="127"/>
    </location>
    <ligand>
        <name>substrate</name>
    </ligand>
</feature>
<evidence type="ECO:0000256" key="7">
    <source>
        <dbReference type="ARBA" id="ARBA00023211"/>
    </source>
</evidence>
<feature type="binding site" evidence="9 13">
    <location>
        <position position="442"/>
    </location>
    <ligand>
        <name>Mn(2+)</name>
        <dbReference type="ChEBI" id="CHEBI:29035"/>
        <label>2</label>
    </ligand>
</feature>
<dbReference type="Pfam" id="PF06415">
    <property type="entry name" value="iPGM_N"/>
    <property type="match status" value="1"/>
</dbReference>
<dbReference type="Pfam" id="PF01676">
    <property type="entry name" value="Metalloenzyme"/>
    <property type="match status" value="1"/>
</dbReference>
<feature type="domain" description="BPG-independent PGAM N-terminal" evidence="15">
    <location>
        <begin position="88"/>
        <end position="299"/>
    </location>
</feature>
<dbReference type="InterPro" id="IPR017850">
    <property type="entry name" value="Alkaline_phosphatase_core_sf"/>
</dbReference>
<evidence type="ECO:0000256" key="2">
    <source>
        <dbReference type="ARBA" id="ARBA00002315"/>
    </source>
</evidence>
<evidence type="ECO:0000259" key="15">
    <source>
        <dbReference type="Pfam" id="PF06415"/>
    </source>
</evidence>
<evidence type="ECO:0000256" key="11">
    <source>
        <dbReference type="PIRSR" id="PIRSR001492-1"/>
    </source>
</evidence>
<dbReference type="Proteomes" id="UP000600139">
    <property type="component" value="Unassembled WGS sequence"/>
</dbReference>
<evidence type="ECO:0000256" key="8">
    <source>
        <dbReference type="ARBA" id="ARBA00023235"/>
    </source>
</evidence>
<feature type="binding site" evidence="9 12">
    <location>
        <begin position="157"/>
        <end position="158"/>
    </location>
    <ligand>
        <name>substrate</name>
    </ligand>
</feature>
<feature type="active site" description="Phosphoserine intermediate" evidence="9 11">
    <location>
        <position position="68"/>
    </location>
</feature>
<evidence type="ECO:0000313" key="17">
    <source>
        <dbReference type="Proteomes" id="UP000600139"/>
    </source>
</evidence>
<feature type="binding site" evidence="9 13">
    <location>
        <position position="401"/>
    </location>
    <ligand>
        <name>Mn(2+)</name>
        <dbReference type="ChEBI" id="CHEBI:29035"/>
        <label>1</label>
    </ligand>
</feature>
<dbReference type="SUPFAM" id="SSF64158">
    <property type="entry name" value="2,3-Bisphosphoglycerate-independent phosphoglycerate mutase, substrate-binding domain"/>
    <property type="match status" value="1"/>
</dbReference>
<evidence type="ECO:0000256" key="6">
    <source>
        <dbReference type="ARBA" id="ARBA00023152"/>
    </source>
</evidence>
<evidence type="ECO:0000256" key="12">
    <source>
        <dbReference type="PIRSR" id="PIRSR001492-2"/>
    </source>
</evidence>
<comment type="function">
    <text evidence="2 9">Catalyzes the interconversion of 2-phosphoglycerate and 3-phosphoglycerate.</text>
</comment>